<dbReference type="Proteomes" id="UP001530293">
    <property type="component" value="Unassembled WGS sequence"/>
</dbReference>
<dbReference type="PANTHER" id="PTHR15818">
    <property type="entry name" value="G PATCH AND KOW-CONTAINING"/>
    <property type="match status" value="1"/>
</dbReference>
<proteinExistence type="predicted"/>
<evidence type="ECO:0000259" key="4">
    <source>
        <dbReference type="Pfam" id="PF12656"/>
    </source>
</evidence>
<feature type="compositionally biased region" description="Low complexity" evidence="3">
    <location>
        <begin position="83"/>
        <end position="96"/>
    </location>
</feature>
<comment type="caution">
    <text evidence="5">The sequence shown here is derived from an EMBL/GenBank/DDBJ whole genome shotgun (WGS) entry which is preliminary data.</text>
</comment>
<feature type="region of interest" description="Disordered" evidence="3">
    <location>
        <begin position="223"/>
        <end position="246"/>
    </location>
</feature>
<dbReference type="AlphaFoldDB" id="A0ABD3M0Y0"/>
<feature type="region of interest" description="Disordered" evidence="3">
    <location>
        <begin position="529"/>
        <end position="623"/>
    </location>
</feature>
<dbReference type="Pfam" id="PF25088">
    <property type="entry name" value="GPKOW_C"/>
    <property type="match status" value="1"/>
</dbReference>
<evidence type="ECO:0000256" key="2">
    <source>
        <dbReference type="ARBA" id="ARBA00023242"/>
    </source>
</evidence>
<dbReference type="GO" id="GO:0005634">
    <property type="term" value="C:nucleus"/>
    <property type="evidence" value="ECO:0007669"/>
    <property type="project" value="UniProtKB-SubCell"/>
</dbReference>
<feature type="compositionally biased region" description="Low complexity" evidence="3">
    <location>
        <begin position="371"/>
        <end position="386"/>
    </location>
</feature>
<keyword evidence="2" id="KW-0539">Nucleus</keyword>
<dbReference type="Pfam" id="PF12656">
    <property type="entry name" value="G-patch_2"/>
    <property type="match status" value="1"/>
</dbReference>
<feature type="region of interest" description="Disordered" evidence="3">
    <location>
        <begin position="169"/>
        <end position="200"/>
    </location>
</feature>
<feature type="compositionally biased region" description="Low complexity" evidence="3">
    <location>
        <begin position="235"/>
        <end position="246"/>
    </location>
</feature>
<feature type="compositionally biased region" description="Basic and acidic residues" evidence="3">
    <location>
        <begin position="398"/>
        <end position="425"/>
    </location>
</feature>
<feature type="region of interest" description="Disordered" evidence="3">
    <location>
        <begin position="1"/>
        <end position="96"/>
    </location>
</feature>
<keyword evidence="6" id="KW-1185">Reference proteome</keyword>
<feature type="compositionally biased region" description="Basic and acidic residues" evidence="3">
    <location>
        <begin position="578"/>
        <end position="592"/>
    </location>
</feature>
<evidence type="ECO:0000313" key="6">
    <source>
        <dbReference type="Proteomes" id="UP001530293"/>
    </source>
</evidence>
<sequence>MSAHRTRAADVDEAETNPLLFDDLNTTNNTPTATATASPINSSLSNTTSSSNTGRESEPSTQNENAYAPRAKINISLKKKSKPSSNTSNNNSQKKSTIVLSSASTLLADEYTTIAEEAEIISRRRQEEGTVLVIPCHQSKHELLLDGLHNKNTQKQPLLAGRLASLRMQRSGGGGKSHDGAGVRGTEKVANDDDTTTTDVVGSAEDNAIDDETVMNQLIQSAEQSNNANREHSHNNNTTITSTTSTSARRGLVISAPSQNKLIIARRNNDDDDDDNVVKVDDERKQDERMMNDDELFKRELSHHAADVDPTSNVYANVAIQDFGSALLRGMGWTGGPESSSKRGDDETQTTIKPRPHRLGLGATPLLSLPTTSSGERGSSSGRSTNGTGGLIHRRARRPDEVKRDEDRRRQQEEAEKREEEKKRLDVQHTLQKGSIVHVINQDGDATSGQVRGSNSYQGRALVIRTAGVPGLNRILIQMEGSSVETPVTKHSVLLCSWKELEVNPYQREPLQTQPATEKSDRHLQKMLDDKGGEESNNTIARTQSCSKEDKRMKRNYHDRRSRSRSDSRERTSKRRKDTSSHRKHRDDERNYRSRSRSPAECSSSHHRNHHNDSHSSSSQNQQQLHWLIPNIRVRLISKKMPKFYLRKGVVQDVLRSSSRDHGDGAPKATLLMDSGQVLDKVPERYLETALPKTGGNVIILEGTEHVRWKMGRLLERSSKDGHGIIQLEEDLDVVKVSLDSIAEWCG</sequence>
<dbReference type="InterPro" id="IPR045166">
    <property type="entry name" value="Spp2-like"/>
</dbReference>
<feature type="domain" description="Spp2/MOS2 G-patch" evidence="4">
    <location>
        <begin position="310"/>
        <end position="365"/>
    </location>
</feature>
<protein>
    <recommendedName>
        <fullName evidence="4">Spp2/MOS2 G-patch domain-containing protein</fullName>
    </recommendedName>
</protein>
<feature type="compositionally biased region" description="Basic residues" evidence="3">
    <location>
        <begin position="553"/>
        <end position="563"/>
    </location>
</feature>
<gene>
    <name evidence="5" type="ORF">ACHAWU_003462</name>
</gene>
<reference evidence="5 6" key="1">
    <citation type="submission" date="2024-10" db="EMBL/GenBank/DDBJ databases">
        <title>Updated reference genomes for cyclostephanoid diatoms.</title>
        <authorList>
            <person name="Roberts W.R."/>
            <person name="Alverson A.J."/>
        </authorList>
    </citation>
    <scope>NUCLEOTIDE SEQUENCE [LARGE SCALE GENOMIC DNA]</scope>
    <source>
        <strain evidence="5 6">AJA232-27</strain>
    </source>
</reference>
<feature type="compositionally biased region" description="Polar residues" evidence="3">
    <location>
        <begin position="535"/>
        <end position="546"/>
    </location>
</feature>
<feature type="compositionally biased region" description="Low complexity" evidence="3">
    <location>
        <begin position="16"/>
        <end position="53"/>
    </location>
</feature>
<evidence type="ECO:0000256" key="1">
    <source>
        <dbReference type="ARBA" id="ARBA00004123"/>
    </source>
</evidence>
<accession>A0ABD3M0Y0</accession>
<feature type="compositionally biased region" description="Basic and acidic residues" evidence="3">
    <location>
        <begin position="176"/>
        <end position="191"/>
    </location>
</feature>
<evidence type="ECO:0000256" key="3">
    <source>
        <dbReference type="SAM" id="MobiDB-lite"/>
    </source>
</evidence>
<name>A0ABD3M0Y0_9STRA</name>
<dbReference type="EMBL" id="JALLBG020000306">
    <property type="protein sequence ID" value="KAL3756389.1"/>
    <property type="molecule type" value="Genomic_DNA"/>
</dbReference>
<organism evidence="5 6">
    <name type="scientific">Discostella pseudostelligera</name>
    <dbReference type="NCBI Taxonomy" id="259834"/>
    <lineage>
        <taxon>Eukaryota</taxon>
        <taxon>Sar</taxon>
        <taxon>Stramenopiles</taxon>
        <taxon>Ochrophyta</taxon>
        <taxon>Bacillariophyta</taxon>
        <taxon>Coscinodiscophyceae</taxon>
        <taxon>Thalassiosirophycidae</taxon>
        <taxon>Stephanodiscales</taxon>
        <taxon>Stephanodiscaceae</taxon>
        <taxon>Discostella</taxon>
    </lineage>
</organism>
<dbReference type="InterPro" id="IPR026822">
    <property type="entry name" value="Spp2/MOS2_G-patch"/>
</dbReference>
<feature type="region of interest" description="Disordered" evidence="3">
    <location>
        <begin position="331"/>
        <end position="425"/>
    </location>
</feature>
<evidence type="ECO:0000313" key="5">
    <source>
        <dbReference type="EMBL" id="KAL3756389.1"/>
    </source>
</evidence>
<dbReference type="PANTHER" id="PTHR15818:SF2">
    <property type="entry name" value="G-PATCH DOMAIN AND KOW MOTIFS-CONTAINING PROTEIN"/>
    <property type="match status" value="1"/>
</dbReference>
<comment type="subcellular location">
    <subcellularLocation>
        <location evidence="1">Nucleus</location>
    </subcellularLocation>
</comment>